<dbReference type="PANTHER" id="PTHR42715">
    <property type="entry name" value="BETA-GLUCOSIDASE"/>
    <property type="match status" value="1"/>
</dbReference>
<sequence>MIQKTILVILAIMALSQSGYSQKKAATEAEINQKVEALLQKMTLEEKIGQLNQYTGDWEVTGPVTNSGNKVEDVRQGKIGSMLNVRGVKHTRALQEAAMQSRLKIPLLFGQDVIHGYRVTFPIPLAEAASWDLDIIEKSARIAATEASASGIHWTFAPMVDVARDPRWGRVMEGAGEDTYLGCLIAKARVKGFQGKGLGNLDAVMACAKHFAAYGAAIGGRDYNSVDMGLRTLWEVYLPPFKAAVDAGAATFMNSFNDINGIPATGNSYIQRDILKGKWGFKGFVVSDWGSIGEMIQHGYVKDNYEAAEAAIKAGSDMDMESRSYINNLSKLVKEGKVKEDLINDAVKRILYKKFELGLFDNPYRFSDEKRERQTLNKPEFLDAARDVARKSIVLLKNENQLLPLSKELKSVALIGPLVKSEKDMQGFWSIDWGKEDHLISLFEGMKNQAGKTRLLYAKGCEISDTSRAGFTEALKAASEAEVVVMAMGEKYDMSGEAKSRANIHLPGVQEELIRAIQATGKPVVVLLMAGRPLVFNWTADHVPAIVYTWWLGSQAGNAIADVLYGNYNPSGKLPMTFPRSEGQIPIYYNYFNTGRPAQNDQDTHYRSGYIDMQKSPRFAFGYGLSYTTFEYGDLKLSADKMTGNEKISVSFTLRNTGKTAGEEVAQLYLRDMVAQPVRPVKELKAFQKVLLKPGESKTITFTIDKEKLSFYNDNLEWITQPGEFKIMIGGSSDGTKLEQSFSLVD</sequence>
<dbReference type="InterPro" id="IPR036881">
    <property type="entry name" value="Glyco_hydro_3_C_sf"/>
</dbReference>
<evidence type="ECO:0000256" key="3">
    <source>
        <dbReference type="ARBA" id="ARBA00023277"/>
    </source>
</evidence>
<dbReference type="Pfam" id="PF14310">
    <property type="entry name" value="Fn3-like"/>
    <property type="match status" value="1"/>
</dbReference>
<dbReference type="PRINTS" id="PR00133">
    <property type="entry name" value="GLHYDRLASE3"/>
</dbReference>
<evidence type="ECO:0000313" key="7">
    <source>
        <dbReference type="Proteomes" id="UP000245647"/>
    </source>
</evidence>
<dbReference type="InterPro" id="IPR050288">
    <property type="entry name" value="Cellulose_deg_GH3"/>
</dbReference>
<dbReference type="Proteomes" id="UP000245647">
    <property type="component" value="Unassembled WGS sequence"/>
</dbReference>
<gene>
    <name evidence="6" type="ORF">DDR33_18680</name>
</gene>
<dbReference type="InterPro" id="IPR026891">
    <property type="entry name" value="Fn3-like"/>
</dbReference>
<dbReference type="FunFam" id="2.60.40.10:FF:000495">
    <property type="entry name" value="Periplasmic beta-glucosidase"/>
    <property type="match status" value="1"/>
</dbReference>
<dbReference type="SUPFAM" id="SSF51445">
    <property type="entry name" value="(Trans)glycosidases"/>
    <property type="match status" value="1"/>
</dbReference>
<evidence type="ECO:0000259" key="5">
    <source>
        <dbReference type="SMART" id="SM01217"/>
    </source>
</evidence>
<reference evidence="6 7" key="1">
    <citation type="submission" date="2018-04" db="EMBL/GenBank/DDBJ databases">
        <title>Pedobacter chongqingensis sp. nov., isolated from a rottenly hemp rope.</title>
        <authorList>
            <person name="Cai Y."/>
        </authorList>
    </citation>
    <scope>NUCLEOTIDE SEQUENCE [LARGE SCALE GENOMIC DNA]</scope>
    <source>
        <strain evidence="6 7">FJ4-8</strain>
    </source>
</reference>
<dbReference type="GO" id="GO:0008422">
    <property type="term" value="F:beta-glucosidase activity"/>
    <property type="evidence" value="ECO:0007669"/>
    <property type="project" value="UniProtKB-ARBA"/>
</dbReference>
<name>A0A2U2PCK0_9SPHI</name>
<keyword evidence="7" id="KW-1185">Reference proteome</keyword>
<dbReference type="InterPro" id="IPR002772">
    <property type="entry name" value="Glyco_hydro_3_C"/>
</dbReference>
<dbReference type="Pfam" id="PF01915">
    <property type="entry name" value="Glyco_hydro_3_C"/>
    <property type="match status" value="1"/>
</dbReference>
<keyword evidence="2 4" id="KW-0378">Hydrolase</keyword>
<dbReference type="FunFam" id="3.20.20.300:FF:000005">
    <property type="entry name" value="Periplasmic beta-glucosidase"/>
    <property type="match status" value="1"/>
</dbReference>
<evidence type="ECO:0000256" key="2">
    <source>
        <dbReference type="ARBA" id="ARBA00022801"/>
    </source>
</evidence>
<dbReference type="InterPro" id="IPR036962">
    <property type="entry name" value="Glyco_hydro_3_N_sf"/>
</dbReference>
<dbReference type="Gene3D" id="3.20.20.300">
    <property type="entry name" value="Glycoside hydrolase, family 3, N-terminal domain"/>
    <property type="match status" value="1"/>
</dbReference>
<keyword evidence="4" id="KW-0326">Glycosidase</keyword>
<dbReference type="OrthoDB" id="9758670at2"/>
<keyword evidence="3" id="KW-0119">Carbohydrate metabolism</keyword>
<dbReference type="Gene3D" id="3.40.50.1700">
    <property type="entry name" value="Glycoside hydrolase family 3 C-terminal domain"/>
    <property type="match status" value="1"/>
</dbReference>
<evidence type="ECO:0000256" key="1">
    <source>
        <dbReference type="ARBA" id="ARBA00005336"/>
    </source>
</evidence>
<comment type="similarity">
    <text evidence="1 4">Belongs to the glycosyl hydrolase 3 family.</text>
</comment>
<dbReference type="EMBL" id="QEAS01000017">
    <property type="protein sequence ID" value="PWG79082.1"/>
    <property type="molecule type" value="Genomic_DNA"/>
</dbReference>
<dbReference type="PROSITE" id="PS00775">
    <property type="entry name" value="GLYCOSYL_HYDROL_F3"/>
    <property type="match status" value="1"/>
</dbReference>
<dbReference type="RefSeq" id="WP_109417327.1">
    <property type="nucleotide sequence ID" value="NZ_QEAS01000017.1"/>
</dbReference>
<feature type="domain" description="Fibronectin type III-like" evidence="5">
    <location>
        <begin position="664"/>
        <end position="733"/>
    </location>
</feature>
<dbReference type="Gene3D" id="2.60.40.10">
    <property type="entry name" value="Immunoglobulins"/>
    <property type="match status" value="1"/>
</dbReference>
<dbReference type="InterPro" id="IPR017853">
    <property type="entry name" value="GH"/>
</dbReference>
<protein>
    <submittedName>
        <fullName evidence="6">Beta-glucosidase BglX</fullName>
    </submittedName>
</protein>
<dbReference type="AlphaFoldDB" id="A0A2U2PCK0"/>
<dbReference type="InterPro" id="IPR013783">
    <property type="entry name" value="Ig-like_fold"/>
</dbReference>
<comment type="caution">
    <text evidence="6">The sequence shown here is derived from an EMBL/GenBank/DDBJ whole genome shotgun (WGS) entry which is preliminary data.</text>
</comment>
<proteinExistence type="inferred from homology"/>
<dbReference type="NCBIfam" id="NF011678">
    <property type="entry name" value="PRK15098.1"/>
    <property type="match status" value="1"/>
</dbReference>
<dbReference type="InterPro" id="IPR019800">
    <property type="entry name" value="Glyco_hydro_3_AS"/>
</dbReference>
<organism evidence="6 7">
    <name type="scientific">Pararcticibacter amylolyticus</name>
    <dbReference type="NCBI Taxonomy" id="2173175"/>
    <lineage>
        <taxon>Bacteria</taxon>
        <taxon>Pseudomonadati</taxon>
        <taxon>Bacteroidota</taxon>
        <taxon>Sphingobacteriia</taxon>
        <taxon>Sphingobacteriales</taxon>
        <taxon>Sphingobacteriaceae</taxon>
        <taxon>Pararcticibacter</taxon>
    </lineage>
</organism>
<dbReference type="Pfam" id="PF00933">
    <property type="entry name" value="Glyco_hydro_3"/>
    <property type="match status" value="1"/>
</dbReference>
<accession>A0A2U2PCK0</accession>
<evidence type="ECO:0000313" key="6">
    <source>
        <dbReference type="EMBL" id="PWG79082.1"/>
    </source>
</evidence>
<dbReference type="SUPFAM" id="SSF52279">
    <property type="entry name" value="Beta-D-glucan exohydrolase, C-terminal domain"/>
    <property type="match status" value="1"/>
</dbReference>
<dbReference type="InterPro" id="IPR001764">
    <property type="entry name" value="Glyco_hydro_3_N"/>
</dbReference>
<dbReference type="SMART" id="SM01217">
    <property type="entry name" value="Fn3_like"/>
    <property type="match status" value="1"/>
</dbReference>
<dbReference type="PANTHER" id="PTHR42715:SF10">
    <property type="entry name" value="BETA-GLUCOSIDASE"/>
    <property type="match status" value="1"/>
</dbReference>
<evidence type="ECO:0000256" key="4">
    <source>
        <dbReference type="RuleBase" id="RU361161"/>
    </source>
</evidence>
<dbReference type="GO" id="GO:0005975">
    <property type="term" value="P:carbohydrate metabolic process"/>
    <property type="evidence" value="ECO:0007669"/>
    <property type="project" value="InterPro"/>
</dbReference>